<keyword evidence="5 7" id="KW-0472">Membrane</keyword>
<reference evidence="9" key="1">
    <citation type="submission" date="2019-04" db="EMBL/GenBank/DDBJ databases">
        <title>Evolution of Biomass-Degrading Anaerobic Consortia Revealed by Metagenomics.</title>
        <authorList>
            <person name="Peng X."/>
        </authorList>
    </citation>
    <scope>NUCLEOTIDE SEQUENCE</scope>
    <source>
        <strain evidence="9">SIG311</strain>
    </source>
</reference>
<evidence type="ECO:0000259" key="8">
    <source>
        <dbReference type="Pfam" id="PF02687"/>
    </source>
</evidence>
<feature type="transmembrane region" description="Helical" evidence="7">
    <location>
        <begin position="777"/>
        <end position="800"/>
    </location>
</feature>
<dbReference type="AlphaFoldDB" id="A0A927YRY1"/>
<evidence type="ECO:0000256" key="5">
    <source>
        <dbReference type="ARBA" id="ARBA00023136"/>
    </source>
</evidence>
<dbReference type="PANTHER" id="PTHR30572">
    <property type="entry name" value="MEMBRANE COMPONENT OF TRANSPORTER-RELATED"/>
    <property type="match status" value="1"/>
</dbReference>
<dbReference type="EMBL" id="SVER01000069">
    <property type="protein sequence ID" value="MBE5920988.1"/>
    <property type="molecule type" value="Genomic_DNA"/>
</dbReference>
<feature type="transmembrane region" description="Helical" evidence="7">
    <location>
        <begin position="820"/>
        <end position="840"/>
    </location>
</feature>
<dbReference type="GO" id="GO:0022857">
    <property type="term" value="F:transmembrane transporter activity"/>
    <property type="evidence" value="ECO:0007669"/>
    <property type="project" value="TreeGrafter"/>
</dbReference>
<feature type="transmembrane region" description="Helical" evidence="7">
    <location>
        <begin position="730"/>
        <end position="756"/>
    </location>
</feature>
<dbReference type="InterPro" id="IPR050250">
    <property type="entry name" value="Macrolide_Exporter_MacB"/>
</dbReference>
<proteinExistence type="inferred from homology"/>
<keyword evidence="2" id="KW-1003">Cell membrane</keyword>
<comment type="caution">
    <text evidence="9">The sequence shown here is derived from an EMBL/GenBank/DDBJ whole genome shotgun (WGS) entry which is preliminary data.</text>
</comment>
<dbReference type="InterPro" id="IPR003838">
    <property type="entry name" value="ABC3_permease_C"/>
</dbReference>
<evidence type="ECO:0000313" key="9">
    <source>
        <dbReference type="EMBL" id="MBE5920988.1"/>
    </source>
</evidence>
<feature type="transmembrane region" description="Helical" evidence="7">
    <location>
        <begin position="326"/>
        <end position="353"/>
    </location>
</feature>
<feature type="transmembrane region" description="Helical" evidence="7">
    <location>
        <begin position="382"/>
        <end position="402"/>
    </location>
</feature>
<evidence type="ECO:0000256" key="7">
    <source>
        <dbReference type="SAM" id="Phobius"/>
    </source>
</evidence>
<evidence type="ECO:0000256" key="6">
    <source>
        <dbReference type="ARBA" id="ARBA00038076"/>
    </source>
</evidence>
<evidence type="ECO:0000256" key="2">
    <source>
        <dbReference type="ARBA" id="ARBA00022475"/>
    </source>
</evidence>
<evidence type="ECO:0000256" key="4">
    <source>
        <dbReference type="ARBA" id="ARBA00022989"/>
    </source>
</evidence>
<gene>
    <name evidence="9" type="ORF">E7272_14290</name>
</gene>
<evidence type="ECO:0000313" key="10">
    <source>
        <dbReference type="Proteomes" id="UP000766246"/>
    </source>
</evidence>
<evidence type="ECO:0000256" key="3">
    <source>
        <dbReference type="ARBA" id="ARBA00022692"/>
    </source>
</evidence>
<dbReference type="GO" id="GO:0005886">
    <property type="term" value="C:plasma membrane"/>
    <property type="evidence" value="ECO:0007669"/>
    <property type="project" value="UniProtKB-SubCell"/>
</dbReference>
<accession>A0A927YRY1</accession>
<name>A0A927YRY1_9FIRM</name>
<dbReference type="Proteomes" id="UP000766246">
    <property type="component" value="Unassembled WGS sequence"/>
</dbReference>
<feature type="transmembrane region" description="Helical" evidence="7">
    <location>
        <begin position="457"/>
        <end position="477"/>
    </location>
</feature>
<evidence type="ECO:0000256" key="1">
    <source>
        <dbReference type="ARBA" id="ARBA00004651"/>
    </source>
</evidence>
<keyword evidence="4 7" id="KW-1133">Transmembrane helix</keyword>
<feature type="domain" description="ABC3 transporter permease C-terminal" evidence="8">
    <location>
        <begin position="281"/>
        <end position="410"/>
    </location>
</feature>
<keyword evidence="3 7" id="KW-0812">Transmembrane</keyword>
<dbReference type="PANTHER" id="PTHR30572:SF4">
    <property type="entry name" value="ABC TRANSPORTER PERMEASE YTRF"/>
    <property type="match status" value="1"/>
</dbReference>
<organism evidence="9 10">
    <name type="scientific">Pseudobutyrivibrio ruminis</name>
    <dbReference type="NCBI Taxonomy" id="46206"/>
    <lineage>
        <taxon>Bacteria</taxon>
        <taxon>Bacillati</taxon>
        <taxon>Bacillota</taxon>
        <taxon>Clostridia</taxon>
        <taxon>Lachnospirales</taxon>
        <taxon>Lachnospiraceae</taxon>
        <taxon>Pseudobutyrivibrio</taxon>
    </lineage>
</organism>
<feature type="transmembrane region" description="Helical" evidence="7">
    <location>
        <begin position="274"/>
        <end position="298"/>
    </location>
</feature>
<comment type="similarity">
    <text evidence="6">Belongs to the ABC-4 integral membrane protein family.</text>
</comment>
<protein>
    <submittedName>
        <fullName evidence="9">FtsX-like permease family protein</fullName>
    </submittedName>
</protein>
<dbReference type="Pfam" id="PF02687">
    <property type="entry name" value="FtsX"/>
    <property type="match status" value="2"/>
</dbReference>
<feature type="transmembrane region" description="Helical" evidence="7">
    <location>
        <begin position="21"/>
        <end position="47"/>
    </location>
</feature>
<feature type="domain" description="ABC3 transporter permease C-terminal" evidence="8">
    <location>
        <begin position="734"/>
        <end position="846"/>
    </location>
</feature>
<comment type="subcellular location">
    <subcellularLocation>
        <location evidence="1">Cell membrane</location>
        <topology evidence="1">Multi-pass membrane protein</topology>
    </subcellularLocation>
</comment>
<sequence>MNIISKLTLRHLKQNKKRTVVTILGIAAATALITTMLVGITSFFGFFGTISLKEDGNWQGQFENLTKEQIEELKADKRIASVAVVDGDAANTGVRMHSKAVDRMKLGNVIHLDGEAVKNKVTCDYDGTLPNEAGEIAVEEQFLLDNDLSIKPGDSISFDSGARYINDPDEKKVYMAGNYHSNEEFEMISEETCKVTAILHSNSPTDGFDILMCFDDDLVPKENFVSICLKKLDFRASATLQSIANDHNLTLSSRNTELLISVFSFDKSSRGVAAIIPAGLMALAVIIGVSVILIYNAFGMSLMEKTRYLGMLASVGATKKQKRGSIYFEAFILALFGIPLGIFIGYIGAYFTISILGKAIIDSNMIIGGAGGFETIPVNAPFVVYLFVIVIAIITISISSMVPAIRASKVMPIDALRSVNNIKVNSRKLRINPLIRKVFGYEGELAYKNIKRNGSKATIITLSIAVSVTMFLTIMHFCGDFEKANAYEFNIPYQIYVSCAVSDKDMLKDALAKNKDVAKCYTSDYYLYQFYNKDKDPDFVPPNDMILNKDYLNEGYKFVFDAKVMSLCTIPDDDFATLIDANGLDKADYFGDELKGVALNNYYRKTSEKPMLNDGIIGQKLFYDKQKGNLPAVTIGGLVAYEKDNYIFRLVPKNSVVVYVPESMFYPRLVETMGEENATVTMDIETNNPKKLNDELLSMLEKDGYHNYTCGNLSEAVGAMKVVILILKTVMYGFTTLVTLIGLANMVNTIYTGTIMRRKEFAMYRSVGMDERGFNRMLALEGLLYGVRALVLGIPLSILLSYLMTKKANSQMAFEINIPMYLMVITVVFIIIGASMMLSLSKVRKDEIIEVLKEDIC</sequence>